<evidence type="ECO:0000256" key="3">
    <source>
        <dbReference type="ARBA" id="ARBA00022989"/>
    </source>
</evidence>
<comment type="subcellular location">
    <subcellularLocation>
        <location evidence="1">Membrane</location>
        <topology evidence="1">Multi-pass membrane protein</topology>
    </subcellularLocation>
</comment>
<dbReference type="RefSeq" id="WP_053583713.1">
    <property type="nucleotide sequence ID" value="NZ_LGRV01000003.1"/>
</dbReference>
<protein>
    <submittedName>
        <fullName evidence="6">RDD family protein</fullName>
    </submittedName>
</protein>
<keyword evidence="3" id="KW-1133">Transmembrane helix</keyword>
<name>A0ABR5K290_9BACI</name>
<evidence type="ECO:0000259" key="5">
    <source>
        <dbReference type="Pfam" id="PF06271"/>
    </source>
</evidence>
<sequence length="129" mass="14554">MEPVTKKRTKAFLIDVAVSSVVTAGVEYFLRKKVKNEAVHALITPTVVMWALEYAQLRQNGQTIGYKATGLALENEEGSELTSGQILKRMAYRDTVSTFDYLKNPKEFEKQDGEILPHDRFSSTVVKEL</sequence>
<dbReference type="Pfam" id="PF06271">
    <property type="entry name" value="RDD"/>
    <property type="match status" value="1"/>
</dbReference>
<accession>A0ABR5K290</accession>
<keyword evidence="4" id="KW-0472">Membrane</keyword>
<gene>
    <name evidence="6" type="ORF">AEA09_10120</name>
</gene>
<proteinExistence type="predicted"/>
<feature type="domain" description="RDD" evidence="5">
    <location>
        <begin position="7"/>
        <end position="91"/>
    </location>
</feature>
<comment type="caution">
    <text evidence="6">The sequence shown here is derived from an EMBL/GenBank/DDBJ whole genome shotgun (WGS) entry which is preliminary data.</text>
</comment>
<keyword evidence="7" id="KW-1185">Reference proteome</keyword>
<organism evidence="6 7">
    <name type="scientific">Lysinibacillus contaminans</name>
    <dbReference type="NCBI Taxonomy" id="1293441"/>
    <lineage>
        <taxon>Bacteria</taxon>
        <taxon>Bacillati</taxon>
        <taxon>Bacillota</taxon>
        <taxon>Bacilli</taxon>
        <taxon>Bacillales</taxon>
        <taxon>Bacillaceae</taxon>
        <taxon>Lysinibacillus</taxon>
    </lineage>
</organism>
<dbReference type="Proteomes" id="UP000050668">
    <property type="component" value="Unassembled WGS sequence"/>
</dbReference>
<keyword evidence="2" id="KW-0812">Transmembrane</keyword>
<reference evidence="7" key="1">
    <citation type="submission" date="2015-07" db="EMBL/GenBank/DDBJ databases">
        <title>Fjat-14205 dsm 2895.</title>
        <authorList>
            <person name="Liu B."/>
            <person name="Wang J."/>
            <person name="Zhu Y."/>
            <person name="Liu G."/>
            <person name="Chen Q."/>
            <person name="Chen Z."/>
            <person name="Lan J."/>
            <person name="Che J."/>
            <person name="Ge C."/>
            <person name="Shi H."/>
            <person name="Pan Z."/>
            <person name="Liu X."/>
        </authorList>
    </citation>
    <scope>NUCLEOTIDE SEQUENCE [LARGE SCALE GENOMIC DNA]</scope>
    <source>
        <strain evidence="7">DSM 25560</strain>
    </source>
</reference>
<evidence type="ECO:0000313" key="7">
    <source>
        <dbReference type="Proteomes" id="UP000050668"/>
    </source>
</evidence>
<dbReference type="InterPro" id="IPR010432">
    <property type="entry name" value="RDD"/>
</dbReference>
<evidence type="ECO:0000256" key="4">
    <source>
        <dbReference type="ARBA" id="ARBA00023136"/>
    </source>
</evidence>
<evidence type="ECO:0000313" key="6">
    <source>
        <dbReference type="EMBL" id="KOS68860.1"/>
    </source>
</evidence>
<evidence type="ECO:0000256" key="2">
    <source>
        <dbReference type="ARBA" id="ARBA00022692"/>
    </source>
</evidence>
<dbReference type="EMBL" id="LGRV01000003">
    <property type="protein sequence ID" value="KOS68860.1"/>
    <property type="molecule type" value="Genomic_DNA"/>
</dbReference>
<evidence type="ECO:0000256" key="1">
    <source>
        <dbReference type="ARBA" id="ARBA00004141"/>
    </source>
</evidence>